<evidence type="ECO:0000256" key="5">
    <source>
        <dbReference type="ARBA" id="ARBA00022741"/>
    </source>
</evidence>
<evidence type="ECO:0000256" key="9">
    <source>
        <dbReference type="ARBA" id="ARBA00047811"/>
    </source>
</evidence>
<dbReference type="EMBL" id="BLKG01000208">
    <property type="protein sequence ID" value="GFF99169.1"/>
    <property type="molecule type" value="Genomic_DNA"/>
</dbReference>
<evidence type="ECO:0000256" key="11">
    <source>
        <dbReference type="PROSITE-ProRule" id="PRU10141"/>
    </source>
</evidence>
<keyword evidence="8" id="KW-0539">Nucleus</keyword>
<evidence type="ECO:0000313" key="15">
    <source>
        <dbReference type="Proteomes" id="UP000465266"/>
    </source>
</evidence>
<dbReference type="CDD" id="cd07866">
    <property type="entry name" value="STKc_BUR1"/>
    <property type="match status" value="1"/>
</dbReference>
<evidence type="ECO:0000256" key="4">
    <source>
        <dbReference type="ARBA" id="ARBA00022679"/>
    </source>
</evidence>
<comment type="similarity">
    <text evidence="2">Belongs to the protein kinase superfamily. CMGC Ser/Thr protein kinase family. CDC2/CDKX subfamily.</text>
</comment>
<evidence type="ECO:0000256" key="12">
    <source>
        <dbReference type="SAM" id="MobiDB-lite"/>
    </source>
</evidence>
<keyword evidence="7 11" id="KW-0067">ATP-binding</keyword>
<evidence type="ECO:0000256" key="1">
    <source>
        <dbReference type="ARBA" id="ARBA00004123"/>
    </source>
</evidence>
<dbReference type="InterPro" id="IPR011009">
    <property type="entry name" value="Kinase-like_dom_sf"/>
</dbReference>
<feature type="region of interest" description="Disordered" evidence="12">
    <location>
        <begin position="357"/>
        <end position="391"/>
    </location>
</feature>
<accession>A0ABQ1BDE8</accession>
<dbReference type="InterPro" id="IPR008271">
    <property type="entry name" value="Ser/Thr_kinase_AS"/>
</dbReference>
<comment type="catalytic activity">
    <reaction evidence="9">
        <text>L-threonyl-[protein] + ATP = O-phospho-L-threonyl-[protein] + ADP + H(+)</text>
        <dbReference type="Rhea" id="RHEA:46608"/>
        <dbReference type="Rhea" id="RHEA-COMP:11060"/>
        <dbReference type="Rhea" id="RHEA-COMP:11605"/>
        <dbReference type="ChEBI" id="CHEBI:15378"/>
        <dbReference type="ChEBI" id="CHEBI:30013"/>
        <dbReference type="ChEBI" id="CHEBI:30616"/>
        <dbReference type="ChEBI" id="CHEBI:61977"/>
        <dbReference type="ChEBI" id="CHEBI:456216"/>
        <dbReference type="EC" id="2.7.11.22"/>
    </reaction>
</comment>
<keyword evidence="15" id="KW-1185">Reference proteome</keyword>
<gene>
    <name evidence="14" type="ORF">IFM53868_10156</name>
</gene>
<feature type="domain" description="Protein kinase" evidence="13">
    <location>
        <begin position="25"/>
        <end position="326"/>
    </location>
</feature>
<dbReference type="InterPro" id="IPR017441">
    <property type="entry name" value="Protein_kinase_ATP_BS"/>
</dbReference>
<dbReference type="PANTHER" id="PTHR24056:SF233">
    <property type="entry name" value="CYCLIN-DEPENDENT KINASE 9"/>
    <property type="match status" value="1"/>
</dbReference>
<dbReference type="PROSITE" id="PS00108">
    <property type="entry name" value="PROTEIN_KINASE_ST"/>
    <property type="match status" value="1"/>
</dbReference>
<evidence type="ECO:0000313" key="14">
    <source>
        <dbReference type="EMBL" id="GFF99169.1"/>
    </source>
</evidence>
<organism evidence="14 15">
    <name type="scientific">Aspergillus udagawae</name>
    <dbReference type="NCBI Taxonomy" id="91492"/>
    <lineage>
        <taxon>Eukaryota</taxon>
        <taxon>Fungi</taxon>
        <taxon>Dikarya</taxon>
        <taxon>Ascomycota</taxon>
        <taxon>Pezizomycotina</taxon>
        <taxon>Eurotiomycetes</taxon>
        <taxon>Eurotiomycetidae</taxon>
        <taxon>Eurotiales</taxon>
        <taxon>Aspergillaceae</taxon>
        <taxon>Aspergillus</taxon>
        <taxon>Aspergillus subgen. Fumigati</taxon>
    </lineage>
</organism>
<evidence type="ECO:0000256" key="10">
    <source>
        <dbReference type="ARBA" id="ARBA00048367"/>
    </source>
</evidence>
<evidence type="ECO:0000256" key="6">
    <source>
        <dbReference type="ARBA" id="ARBA00022777"/>
    </source>
</evidence>
<evidence type="ECO:0000256" key="2">
    <source>
        <dbReference type="ARBA" id="ARBA00006485"/>
    </source>
</evidence>
<comment type="catalytic activity">
    <reaction evidence="10">
        <text>L-seryl-[protein] + ATP = O-phospho-L-seryl-[protein] + ADP + H(+)</text>
        <dbReference type="Rhea" id="RHEA:17989"/>
        <dbReference type="Rhea" id="RHEA-COMP:9863"/>
        <dbReference type="Rhea" id="RHEA-COMP:11604"/>
        <dbReference type="ChEBI" id="CHEBI:15378"/>
        <dbReference type="ChEBI" id="CHEBI:29999"/>
        <dbReference type="ChEBI" id="CHEBI:30616"/>
        <dbReference type="ChEBI" id="CHEBI:83421"/>
        <dbReference type="ChEBI" id="CHEBI:456216"/>
        <dbReference type="EC" id="2.7.11.22"/>
    </reaction>
</comment>
<evidence type="ECO:0000259" key="13">
    <source>
        <dbReference type="PROSITE" id="PS50011"/>
    </source>
</evidence>
<keyword evidence="6" id="KW-0418">Kinase</keyword>
<comment type="caution">
    <text evidence="14">The sequence shown here is derived from an EMBL/GenBank/DDBJ whole genome shotgun (WGS) entry which is preliminary data.</text>
</comment>
<reference evidence="14 15" key="1">
    <citation type="submission" date="2020-01" db="EMBL/GenBank/DDBJ databases">
        <title>Draft genome sequence of Aspergillus udagawae IFM 53868.</title>
        <authorList>
            <person name="Takahashi H."/>
            <person name="Yaguchi T."/>
        </authorList>
    </citation>
    <scope>NUCLEOTIDE SEQUENCE [LARGE SCALE GENOMIC DNA]</scope>
    <source>
        <strain evidence="14 15">IFM 53868</strain>
    </source>
</reference>
<dbReference type="InterPro" id="IPR000719">
    <property type="entry name" value="Prot_kinase_dom"/>
</dbReference>
<comment type="subcellular location">
    <subcellularLocation>
        <location evidence="1">Nucleus</location>
    </subcellularLocation>
</comment>
<protein>
    <submittedName>
        <fullName evidence="14">CDK9</fullName>
    </submittedName>
</protein>
<dbReference type="SMART" id="SM00220">
    <property type="entry name" value="S_TKc"/>
    <property type="match status" value="1"/>
</dbReference>
<dbReference type="InterPro" id="IPR050108">
    <property type="entry name" value="CDK"/>
</dbReference>
<evidence type="ECO:0000256" key="3">
    <source>
        <dbReference type="ARBA" id="ARBA00022527"/>
    </source>
</evidence>
<dbReference type="PROSITE" id="PS50011">
    <property type="entry name" value="PROTEIN_KINASE_DOM"/>
    <property type="match status" value="1"/>
</dbReference>
<keyword evidence="3" id="KW-0723">Serine/threonine-protein kinase</keyword>
<dbReference type="SUPFAM" id="SSF56112">
    <property type="entry name" value="Protein kinase-like (PK-like)"/>
    <property type="match status" value="1"/>
</dbReference>
<dbReference type="Proteomes" id="UP000465266">
    <property type="component" value="Unassembled WGS sequence"/>
</dbReference>
<feature type="compositionally biased region" description="Polar residues" evidence="12">
    <location>
        <begin position="453"/>
        <end position="463"/>
    </location>
</feature>
<dbReference type="Gene3D" id="1.10.510.10">
    <property type="entry name" value="Transferase(Phosphotransferase) domain 1"/>
    <property type="match status" value="1"/>
</dbReference>
<dbReference type="PROSITE" id="PS00107">
    <property type="entry name" value="PROTEIN_KINASE_ATP"/>
    <property type="match status" value="1"/>
</dbReference>
<keyword evidence="5 11" id="KW-0547">Nucleotide-binding</keyword>
<proteinExistence type="inferred from homology"/>
<dbReference type="Gene3D" id="3.30.200.20">
    <property type="entry name" value="Phosphorylase Kinase, domain 1"/>
    <property type="match status" value="1"/>
</dbReference>
<name>A0ABQ1BDE8_9EURO</name>
<dbReference type="Pfam" id="PF00069">
    <property type="entry name" value="Pkinase"/>
    <property type="match status" value="1"/>
</dbReference>
<feature type="region of interest" description="Disordered" evidence="12">
    <location>
        <begin position="423"/>
        <end position="478"/>
    </location>
</feature>
<dbReference type="PANTHER" id="PTHR24056">
    <property type="entry name" value="CELL DIVISION PROTEIN KINASE"/>
    <property type="match status" value="1"/>
</dbReference>
<sequence length="616" mass="68602">MAIASLERDGHGNPRFRGCTSIRDFEFLGKLGEGTFGEVYKARSKKDGSIVALKKILMHNEKDGFPITALREIKLLKMLSHRNILQLKEMAVERSKGDGRKKPSMYMVTPYMEHDLSGLLENPAVNFSEPQIKCYMLQLLEGLKYLHGNRILHRDMKAANLLISNNGVLQIADFGLARPYDEPPPQPGKGGGEAKRDYTTLVVTRWYRPPELLLQLRRYTTAIDMWGVGCVFGEMFKGKPILAGSSDLNQAQLIFNLVGTPTEENMPGWSSLPGCEGVKSFGYKPGSLREVFKDQSPMAISLLEGLLKLDWRKRINAIDAINHPYFSSPPFPARPGELPSFEDSHEFDRRRFRGQRGAIPPAPAGGSVGMGPNSGWATNSGARPATDNRNSRIPGAARVGRLHAHANQNHPTMRPFESRNAVSHGSLNAGESFPGFSLGSKDGGLPPKPPASARQSWTMSHSNRATRERGQRSHFGGWPDGKLDSVILGTDMLQEDEAGVLTFERQQQKIEHCIDDDKLVETDAETLCQLNFLRFQLAGLSFSSKFVPCQYRQGVHLSPHGRYGIYLLRMISEESKNVQIQLQKHSNLEQDLILFAHQRVCELGVESMVTFRAGQL</sequence>
<evidence type="ECO:0000256" key="7">
    <source>
        <dbReference type="ARBA" id="ARBA00022840"/>
    </source>
</evidence>
<keyword evidence="4" id="KW-0808">Transferase</keyword>
<evidence type="ECO:0000256" key="8">
    <source>
        <dbReference type="ARBA" id="ARBA00023242"/>
    </source>
</evidence>
<feature type="binding site" evidence="11">
    <location>
        <position position="54"/>
    </location>
    <ligand>
        <name>ATP</name>
        <dbReference type="ChEBI" id="CHEBI:30616"/>
    </ligand>
</feature>